<feature type="compositionally biased region" description="Acidic residues" evidence="6">
    <location>
        <begin position="460"/>
        <end position="470"/>
    </location>
</feature>
<evidence type="ECO:0000313" key="8">
    <source>
        <dbReference type="EMBL" id="GAA1920395.1"/>
    </source>
</evidence>
<comment type="caution">
    <text evidence="8">The sequence shown here is derived from an EMBL/GenBank/DDBJ whole genome shotgun (WGS) entry which is preliminary data.</text>
</comment>
<dbReference type="PANTHER" id="PTHR43649">
    <property type="entry name" value="ARABINOSE-BINDING PROTEIN-RELATED"/>
    <property type="match status" value="1"/>
</dbReference>
<evidence type="ECO:0000256" key="7">
    <source>
        <dbReference type="SAM" id="SignalP"/>
    </source>
</evidence>
<sequence length="470" mass="50304">MRTRGGLAAICLALVVGTTAACTSSEDPEPTPEPTGEPVRLSFGTTGSDAEAGAWDRVAADFDGGDDVTVDTVRLPEEVGALEAQADAGNLPDVFLADRSDLAWLVENEAVQPVDELLDERGVDFGDRYSRDALQAFSSDNALQCMPVGISPMVVYYNTDLIDFDRMRARGLDAPASTNGWTLGSFAAAAEFATRPGRGTRGLHIDPTLRGFAPLVYSAGGQVFDDEVEPSSLSFSSDETRSALETFLPLLRNRPLNLTADQLERRSALEWFERGRVGMIAGTRELVPELRRVDGLRFDVMPMPFLGDDATVGDVTGLCLSAETKDPAVAADFLVHALSAESIGRVTRVGELVPADLEVSVSDDFVQPARQPRNPQVFTESIRDIRLAPLLDTDGALSDAAAPFLAEMVDEPVLAPEDLEVLGAEIDLASREVLSPDDIDLDGTPDDEDDDVDPGLLPSEEPDEDDPGLG</sequence>
<reference evidence="9" key="1">
    <citation type="journal article" date="2019" name="Int. J. Syst. Evol. Microbiol.">
        <title>The Global Catalogue of Microorganisms (GCM) 10K type strain sequencing project: providing services to taxonomists for standard genome sequencing and annotation.</title>
        <authorList>
            <consortium name="The Broad Institute Genomics Platform"/>
            <consortium name="The Broad Institute Genome Sequencing Center for Infectious Disease"/>
            <person name="Wu L."/>
            <person name="Ma J."/>
        </authorList>
    </citation>
    <scope>NUCLEOTIDE SEQUENCE [LARGE SCALE GENOMIC DNA]</scope>
    <source>
        <strain evidence="9">JCM 14046</strain>
    </source>
</reference>
<feature type="region of interest" description="Disordered" evidence="6">
    <location>
        <begin position="22"/>
        <end position="46"/>
    </location>
</feature>
<keyword evidence="3" id="KW-0472">Membrane</keyword>
<dbReference type="InterPro" id="IPR006059">
    <property type="entry name" value="SBP"/>
</dbReference>
<evidence type="ECO:0000256" key="6">
    <source>
        <dbReference type="SAM" id="MobiDB-lite"/>
    </source>
</evidence>
<dbReference type="PANTHER" id="PTHR43649:SF33">
    <property type="entry name" value="POLYGALACTURONAN_RHAMNOGALACTURONAN-BINDING PROTEIN YTCQ"/>
    <property type="match status" value="1"/>
</dbReference>
<dbReference type="EMBL" id="BAAAMY010000005">
    <property type="protein sequence ID" value="GAA1920395.1"/>
    <property type="molecule type" value="Genomic_DNA"/>
</dbReference>
<feature type="chain" id="PRO_5047476134" description="Extracellular solute-binding protein" evidence="7">
    <location>
        <begin position="22"/>
        <end position="470"/>
    </location>
</feature>
<proteinExistence type="predicted"/>
<keyword evidence="2 7" id="KW-0732">Signal</keyword>
<protein>
    <recommendedName>
        <fullName evidence="10">Extracellular solute-binding protein</fullName>
    </recommendedName>
</protein>
<evidence type="ECO:0000313" key="9">
    <source>
        <dbReference type="Proteomes" id="UP001501612"/>
    </source>
</evidence>
<organism evidence="8 9">
    <name type="scientific">Nocardioides lentus</name>
    <dbReference type="NCBI Taxonomy" id="338077"/>
    <lineage>
        <taxon>Bacteria</taxon>
        <taxon>Bacillati</taxon>
        <taxon>Actinomycetota</taxon>
        <taxon>Actinomycetes</taxon>
        <taxon>Propionibacteriales</taxon>
        <taxon>Nocardioidaceae</taxon>
        <taxon>Nocardioides</taxon>
    </lineage>
</organism>
<dbReference type="InterPro" id="IPR050490">
    <property type="entry name" value="Bact_solute-bd_prot1"/>
</dbReference>
<keyword evidence="4" id="KW-0564">Palmitate</keyword>
<dbReference type="Proteomes" id="UP001501612">
    <property type="component" value="Unassembled WGS sequence"/>
</dbReference>
<evidence type="ECO:0000256" key="4">
    <source>
        <dbReference type="ARBA" id="ARBA00023139"/>
    </source>
</evidence>
<dbReference type="SUPFAM" id="SSF53850">
    <property type="entry name" value="Periplasmic binding protein-like II"/>
    <property type="match status" value="1"/>
</dbReference>
<evidence type="ECO:0000256" key="5">
    <source>
        <dbReference type="ARBA" id="ARBA00023288"/>
    </source>
</evidence>
<feature type="signal peptide" evidence="7">
    <location>
        <begin position="1"/>
        <end position="21"/>
    </location>
</feature>
<evidence type="ECO:0000256" key="2">
    <source>
        <dbReference type="ARBA" id="ARBA00022729"/>
    </source>
</evidence>
<feature type="region of interest" description="Disordered" evidence="6">
    <location>
        <begin position="433"/>
        <end position="470"/>
    </location>
</feature>
<gene>
    <name evidence="8" type="ORF">GCM10009737_22410</name>
</gene>
<accession>A0ABP5AR01</accession>
<evidence type="ECO:0000256" key="1">
    <source>
        <dbReference type="ARBA" id="ARBA00022475"/>
    </source>
</evidence>
<feature type="compositionally biased region" description="Acidic residues" evidence="6">
    <location>
        <begin position="435"/>
        <end position="453"/>
    </location>
</feature>
<dbReference type="Pfam" id="PF13416">
    <property type="entry name" value="SBP_bac_8"/>
    <property type="match status" value="1"/>
</dbReference>
<dbReference type="PROSITE" id="PS51257">
    <property type="entry name" value="PROKAR_LIPOPROTEIN"/>
    <property type="match status" value="1"/>
</dbReference>
<evidence type="ECO:0008006" key="10">
    <source>
        <dbReference type="Google" id="ProtNLM"/>
    </source>
</evidence>
<dbReference type="RefSeq" id="WP_344007175.1">
    <property type="nucleotide sequence ID" value="NZ_BAAAMY010000005.1"/>
</dbReference>
<keyword evidence="1" id="KW-1003">Cell membrane</keyword>
<dbReference type="Gene3D" id="3.40.190.10">
    <property type="entry name" value="Periplasmic binding protein-like II"/>
    <property type="match status" value="1"/>
</dbReference>
<name>A0ABP5AR01_9ACTN</name>
<evidence type="ECO:0000256" key="3">
    <source>
        <dbReference type="ARBA" id="ARBA00023136"/>
    </source>
</evidence>
<keyword evidence="9" id="KW-1185">Reference proteome</keyword>
<keyword evidence="5" id="KW-0449">Lipoprotein</keyword>